<comment type="caution">
    <text evidence="2">The sequence shown here is derived from an EMBL/GenBank/DDBJ whole genome shotgun (WGS) entry which is preliminary data.</text>
</comment>
<feature type="domain" description="Histidine kinase/HSP90-like ATPase" evidence="1">
    <location>
        <begin position="56"/>
        <end position="155"/>
    </location>
</feature>
<dbReference type="Proteomes" id="UP001596101">
    <property type="component" value="Unassembled WGS sequence"/>
</dbReference>
<reference evidence="3" key="1">
    <citation type="journal article" date="2019" name="Int. J. Syst. Evol. Microbiol.">
        <title>The Global Catalogue of Microorganisms (GCM) 10K type strain sequencing project: providing services to taxonomists for standard genome sequencing and annotation.</title>
        <authorList>
            <consortium name="The Broad Institute Genomics Platform"/>
            <consortium name="The Broad Institute Genome Sequencing Center for Infectious Disease"/>
            <person name="Wu L."/>
            <person name="Ma J."/>
        </authorList>
    </citation>
    <scope>NUCLEOTIDE SEQUENCE [LARGE SCALE GENOMIC DNA]</scope>
    <source>
        <strain evidence="3">CCUG 43111</strain>
    </source>
</reference>
<dbReference type="InterPro" id="IPR003594">
    <property type="entry name" value="HATPase_dom"/>
</dbReference>
<dbReference type="SMART" id="SM00387">
    <property type="entry name" value="HATPase_c"/>
    <property type="match status" value="1"/>
</dbReference>
<dbReference type="EMBL" id="JBHSMR010000013">
    <property type="protein sequence ID" value="MFC5479358.1"/>
    <property type="molecule type" value="Genomic_DNA"/>
</dbReference>
<proteinExistence type="predicted"/>
<evidence type="ECO:0000313" key="2">
    <source>
        <dbReference type="EMBL" id="MFC5479358.1"/>
    </source>
</evidence>
<gene>
    <name evidence="2" type="ORF">ACFPQ5_14265</name>
</gene>
<sequence>MSTAAELAVGFETDLLELHARKRVERASLPLRTDEDVVHLRKHVRERAVGIGLSLVDQTKLITAASELARNTIKYGGGGAVHLDKLADGLRQGVGLVFVDTGPGIPDLELALRDGYTTGGGLGLGLGGSRRLVDEFEIDTRPGEGTAIAVVKWKR</sequence>
<protein>
    <submittedName>
        <fullName evidence="2">Anti-sigma regulatory factor</fullName>
    </submittedName>
</protein>
<accession>A0ABW0MN77</accession>
<dbReference type="Gene3D" id="3.30.565.10">
    <property type="entry name" value="Histidine kinase-like ATPase, C-terminal domain"/>
    <property type="match status" value="1"/>
</dbReference>
<organism evidence="2 3">
    <name type="scientific">Massilia suwonensis</name>
    <dbReference type="NCBI Taxonomy" id="648895"/>
    <lineage>
        <taxon>Bacteria</taxon>
        <taxon>Pseudomonadati</taxon>
        <taxon>Pseudomonadota</taxon>
        <taxon>Betaproteobacteria</taxon>
        <taxon>Burkholderiales</taxon>
        <taxon>Oxalobacteraceae</taxon>
        <taxon>Telluria group</taxon>
        <taxon>Massilia</taxon>
    </lineage>
</organism>
<evidence type="ECO:0000313" key="3">
    <source>
        <dbReference type="Proteomes" id="UP001596101"/>
    </source>
</evidence>
<dbReference type="RefSeq" id="WP_379756703.1">
    <property type="nucleotide sequence ID" value="NZ_JBHSMR010000013.1"/>
</dbReference>
<dbReference type="SUPFAM" id="SSF55874">
    <property type="entry name" value="ATPase domain of HSP90 chaperone/DNA topoisomerase II/histidine kinase"/>
    <property type="match status" value="1"/>
</dbReference>
<dbReference type="InterPro" id="IPR036890">
    <property type="entry name" value="HATPase_C_sf"/>
</dbReference>
<dbReference type="Pfam" id="PF02518">
    <property type="entry name" value="HATPase_c"/>
    <property type="match status" value="1"/>
</dbReference>
<evidence type="ECO:0000259" key="1">
    <source>
        <dbReference type="SMART" id="SM00387"/>
    </source>
</evidence>
<dbReference type="CDD" id="cd16934">
    <property type="entry name" value="HATPase_RsbT-like"/>
    <property type="match status" value="1"/>
</dbReference>
<name>A0ABW0MN77_9BURK</name>
<keyword evidence="3" id="KW-1185">Reference proteome</keyword>